<organism evidence="1">
    <name type="scientific">Eutreptiella gymnastica</name>
    <dbReference type="NCBI Taxonomy" id="73025"/>
    <lineage>
        <taxon>Eukaryota</taxon>
        <taxon>Discoba</taxon>
        <taxon>Euglenozoa</taxon>
        <taxon>Euglenida</taxon>
        <taxon>Spirocuta</taxon>
        <taxon>Euglenophyceae</taxon>
        <taxon>Eutreptiales</taxon>
        <taxon>Eutreptiaceae</taxon>
        <taxon>Eutreptiella</taxon>
    </lineage>
</organism>
<dbReference type="AlphaFoldDB" id="A0A7S4GC07"/>
<protein>
    <submittedName>
        <fullName evidence="1">Uncharacterized protein</fullName>
    </submittedName>
</protein>
<sequence>MQRDPLRRVPSSSLVEVRSAQCNALGLFAQCHGTAVHRRWRVERYGGLSGPALALVRWGSFQGRHRCRGATGLATSPGGSAVQCARRACAVQRFCSGPGHLF</sequence>
<proteinExistence type="predicted"/>
<accession>A0A7S4GC07</accession>
<dbReference type="EMBL" id="HBJA01125144">
    <property type="protein sequence ID" value="CAE0831788.1"/>
    <property type="molecule type" value="Transcribed_RNA"/>
</dbReference>
<evidence type="ECO:0000313" key="1">
    <source>
        <dbReference type="EMBL" id="CAE0831788.1"/>
    </source>
</evidence>
<name>A0A7S4GC07_9EUGL</name>
<gene>
    <name evidence="1" type="ORF">EGYM00163_LOCUS43070</name>
</gene>
<reference evidence="1" key="1">
    <citation type="submission" date="2021-01" db="EMBL/GenBank/DDBJ databases">
        <authorList>
            <person name="Corre E."/>
            <person name="Pelletier E."/>
            <person name="Niang G."/>
            <person name="Scheremetjew M."/>
            <person name="Finn R."/>
            <person name="Kale V."/>
            <person name="Holt S."/>
            <person name="Cochrane G."/>
            <person name="Meng A."/>
            <person name="Brown T."/>
            <person name="Cohen L."/>
        </authorList>
    </citation>
    <scope>NUCLEOTIDE SEQUENCE</scope>
    <source>
        <strain evidence="1">CCMP1594</strain>
    </source>
</reference>